<feature type="region of interest" description="Disordered" evidence="1">
    <location>
        <begin position="1"/>
        <end position="24"/>
    </location>
</feature>
<reference evidence="3" key="1">
    <citation type="submission" date="2016-06" db="EMBL/GenBank/DDBJ databases">
        <title>Parallel loss of symbiosis genes in relatives of nitrogen-fixing non-legume Parasponia.</title>
        <authorList>
            <person name="Van Velzen R."/>
            <person name="Holmer R."/>
            <person name="Bu F."/>
            <person name="Rutten L."/>
            <person name="Van Zeijl A."/>
            <person name="Liu W."/>
            <person name="Santuari L."/>
            <person name="Cao Q."/>
            <person name="Sharma T."/>
            <person name="Shen D."/>
            <person name="Roswanjaya Y."/>
            <person name="Wardhani T."/>
            <person name="Kalhor M.S."/>
            <person name="Jansen J."/>
            <person name="Van den Hoogen J."/>
            <person name="Gungor B."/>
            <person name="Hartog M."/>
            <person name="Hontelez J."/>
            <person name="Verver J."/>
            <person name="Yang W.-C."/>
            <person name="Schijlen E."/>
            <person name="Repin R."/>
            <person name="Schilthuizen M."/>
            <person name="Schranz E."/>
            <person name="Heidstra R."/>
            <person name="Miyata K."/>
            <person name="Fedorova E."/>
            <person name="Kohlen W."/>
            <person name="Bisseling T."/>
            <person name="Smit S."/>
            <person name="Geurts R."/>
        </authorList>
    </citation>
    <scope>NUCLEOTIDE SEQUENCE [LARGE SCALE GENOMIC DNA]</scope>
    <source>
        <strain evidence="3">cv. WU1-14</strain>
    </source>
</reference>
<accession>A0A2P5AIK7</accession>
<name>A0A2P5AIK7_PARAD</name>
<dbReference type="Proteomes" id="UP000237105">
    <property type="component" value="Unassembled WGS sequence"/>
</dbReference>
<sequence length="104" mass="11877">MEKGMPTVAGPTHYSHNQGSYHRDHIACRRPEKMYEEERVAQLKTCQQTSKTIILWGSHRAKKSLPMAQENVRRGESCVTKNLPADLKNDRTMGITSLVNDPRK</sequence>
<keyword evidence="3" id="KW-1185">Reference proteome</keyword>
<proteinExistence type="predicted"/>
<dbReference type="EMBL" id="JXTB01000571">
    <property type="protein sequence ID" value="PON36382.1"/>
    <property type="molecule type" value="Genomic_DNA"/>
</dbReference>
<evidence type="ECO:0000256" key="1">
    <source>
        <dbReference type="SAM" id="MobiDB-lite"/>
    </source>
</evidence>
<organism evidence="2 3">
    <name type="scientific">Parasponia andersonii</name>
    <name type="common">Sponia andersonii</name>
    <dbReference type="NCBI Taxonomy" id="3476"/>
    <lineage>
        <taxon>Eukaryota</taxon>
        <taxon>Viridiplantae</taxon>
        <taxon>Streptophyta</taxon>
        <taxon>Embryophyta</taxon>
        <taxon>Tracheophyta</taxon>
        <taxon>Spermatophyta</taxon>
        <taxon>Magnoliopsida</taxon>
        <taxon>eudicotyledons</taxon>
        <taxon>Gunneridae</taxon>
        <taxon>Pentapetalae</taxon>
        <taxon>rosids</taxon>
        <taxon>fabids</taxon>
        <taxon>Rosales</taxon>
        <taxon>Cannabaceae</taxon>
        <taxon>Parasponia</taxon>
    </lineage>
</organism>
<feature type="non-terminal residue" evidence="2">
    <location>
        <position position="104"/>
    </location>
</feature>
<evidence type="ECO:0000313" key="3">
    <source>
        <dbReference type="Proteomes" id="UP000237105"/>
    </source>
</evidence>
<gene>
    <name evidence="2" type="ORF">PanWU01x14_328770</name>
</gene>
<dbReference type="AlphaFoldDB" id="A0A2P5AIK7"/>
<evidence type="ECO:0000313" key="2">
    <source>
        <dbReference type="EMBL" id="PON36382.1"/>
    </source>
</evidence>
<comment type="caution">
    <text evidence="2">The sequence shown here is derived from an EMBL/GenBank/DDBJ whole genome shotgun (WGS) entry which is preliminary data.</text>
</comment>
<protein>
    <submittedName>
        <fullName evidence="2">Uncharacterized protein</fullName>
    </submittedName>
</protein>